<dbReference type="Proteomes" id="UP000261032">
    <property type="component" value="Unassembled WGS sequence"/>
</dbReference>
<dbReference type="AlphaFoldDB" id="A0A3E3E3B5"/>
<accession>A0A3E3E3B5</accession>
<name>A0A3E3E3B5_9FIRM</name>
<dbReference type="EMBL" id="QUSL01000086">
    <property type="protein sequence ID" value="RGD76047.1"/>
    <property type="molecule type" value="Genomic_DNA"/>
</dbReference>
<dbReference type="RefSeq" id="WP_117582753.1">
    <property type="nucleotide sequence ID" value="NZ_QUSL01000086.1"/>
</dbReference>
<evidence type="ECO:0000313" key="1">
    <source>
        <dbReference type="EMBL" id="RGD76047.1"/>
    </source>
</evidence>
<sequence>MLKIETIKEEIKDFDGDNKSLDCYLCQIATNPQKTDNYCHNMVCSKCLKISLLKLLEEYKKPESIQLTWFEYEYLKVAKKEGFNFIARDEDNRLYGTSEKPEKFNSTWFSSCDYVGMFKSTFSFVKWEDEEPYNIDEILSNCEVIGKKVNIKKR</sequence>
<proteinExistence type="predicted"/>
<organism evidence="1 2">
    <name type="scientific">Thomasclavelia ramosa</name>
    <dbReference type="NCBI Taxonomy" id="1547"/>
    <lineage>
        <taxon>Bacteria</taxon>
        <taxon>Bacillati</taxon>
        <taxon>Bacillota</taxon>
        <taxon>Erysipelotrichia</taxon>
        <taxon>Erysipelotrichales</taxon>
        <taxon>Coprobacillaceae</taxon>
        <taxon>Thomasclavelia</taxon>
    </lineage>
</organism>
<protein>
    <submittedName>
        <fullName evidence="1">Uncharacterized protein</fullName>
    </submittedName>
</protein>
<reference evidence="1 2" key="1">
    <citation type="submission" date="2018-08" db="EMBL/GenBank/DDBJ databases">
        <title>A genome reference for cultivated species of the human gut microbiota.</title>
        <authorList>
            <person name="Zou Y."/>
            <person name="Xue W."/>
            <person name="Luo G."/>
        </authorList>
    </citation>
    <scope>NUCLEOTIDE SEQUENCE [LARGE SCALE GENOMIC DNA]</scope>
    <source>
        <strain evidence="1 2">OM06-4</strain>
    </source>
</reference>
<gene>
    <name evidence="1" type="ORF">DXB93_19220</name>
</gene>
<comment type="caution">
    <text evidence="1">The sequence shown here is derived from an EMBL/GenBank/DDBJ whole genome shotgun (WGS) entry which is preliminary data.</text>
</comment>
<evidence type="ECO:0000313" key="2">
    <source>
        <dbReference type="Proteomes" id="UP000261032"/>
    </source>
</evidence>